<sequence length="69" mass="7762">MAKLRLVWGRISCRTSSSPVEEKRVGHTNVTSGEDEPLISAFKCRIRQEEENAVKNLEIPCALYLKSEG</sequence>
<keyword evidence="2" id="KW-1185">Reference proteome</keyword>
<comment type="caution">
    <text evidence="1">The sequence shown here is derived from an EMBL/GenBank/DDBJ whole genome shotgun (WGS) entry which is preliminary data.</text>
</comment>
<reference evidence="1" key="1">
    <citation type="submission" date="2023-05" db="EMBL/GenBank/DDBJ databases">
        <title>Nepenthes gracilis genome sequencing.</title>
        <authorList>
            <person name="Fukushima K."/>
        </authorList>
    </citation>
    <scope>NUCLEOTIDE SEQUENCE</scope>
    <source>
        <strain evidence="1">SING2019-196</strain>
    </source>
</reference>
<dbReference type="EMBL" id="BSYO01000033">
    <property type="protein sequence ID" value="GMH27564.1"/>
    <property type="molecule type" value="Genomic_DNA"/>
</dbReference>
<accession>A0AAD3TE00</accession>
<proteinExistence type="predicted"/>
<organism evidence="1 2">
    <name type="scientific">Nepenthes gracilis</name>
    <name type="common">Slender pitcher plant</name>
    <dbReference type="NCBI Taxonomy" id="150966"/>
    <lineage>
        <taxon>Eukaryota</taxon>
        <taxon>Viridiplantae</taxon>
        <taxon>Streptophyta</taxon>
        <taxon>Embryophyta</taxon>
        <taxon>Tracheophyta</taxon>
        <taxon>Spermatophyta</taxon>
        <taxon>Magnoliopsida</taxon>
        <taxon>eudicotyledons</taxon>
        <taxon>Gunneridae</taxon>
        <taxon>Pentapetalae</taxon>
        <taxon>Caryophyllales</taxon>
        <taxon>Nepenthaceae</taxon>
        <taxon>Nepenthes</taxon>
    </lineage>
</organism>
<evidence type="ECO:0000313" key="1">
    <source>
        <dbReference type="EMBL" id="GMH27564.1"/>
    </source>
</evidence>
<protein>
    <submittedName>
        <fullName evidence="1">Uncharacterized protein</fullName>
    </submittedName>
</protein>
<dbReference type="Proteomes" id="UP001279734">
    <property type="component" value="Unassembled WGS sequence"/>
</dbReference>
<evidence type="ECO:0000313" key="2">
    <source>
        <dbReference type="Proteomes" id="UP001279734"/>
    </source>
</evidence>
<name>A0AAD3TE00_NEPGR</name>
<dbReference type="AlphaFoldDB" id="A0AAD3TE00"/>
<gene>
    <name evidence="1" type="ORF">Nepgr_029407</name>
</gene>